<evidence type="ECO:0008006" key="12">
    <source>
        <dbReference type="Google" id="ProtNLM"/>
    </source>
</evidence>
<name>A0ABD3DL14_9LAMI</name>
<dbReference type="InterPro" id="IPR001431">
    <property type="entry name" value="Pept_M16_Zn_BS"/>
</dbReference>
<dbReference type="PROSITE" id="PS00143">
    <property type="entry name" value="INSULINASE"/>
    <property type="match status" value="1"/>
</dbReference>
<keyword evidence="6" id="KW-0482">Metalloprotease</keyword>
<dbReference type="InterPro" id="IPR011765">
    <property type="entry name" value="Pept_M16_N"/>
</dbReference>
<dbReference type="Proteomes" id="UP001632038">
    <property type="component" value="Unassembled WGS sequence"/>
</dbReference>
<dbReference type="InterPro" id="IPR007863">
    <property type="entry name" value="Peptidase_M16_C"/>
</dbReference>
<evidence type="ECO:0000256" key="3">
    <source>
        <dbReference type="ARBA" id="ARBA00022723"/>
    </source>
</evidence>
<dbReference type="PANTHER" id="PTHR43690:SF34">
    <property type="entry name" value="ZINC PROTEASE PQQL-LIKE"/>
    <property type="match status" value="1"/>
</dbReference>
<feature type="domain" description="Peptidase M16 C-terminal" evidence="9">
    <location>
        <begin position="699"/>
        <end position="878"/>
    </location>
</feature>
<dbReference type="InterPro" id="IPR011249">
    <property type="entry name" value="Metalloenz_LuxS/M16"/>
</dbReference>
<evidence type="ECO:0000313" key="10">
    <source>
        <dbReference type="EMBL" id="KAL3642990.1"/>
    </source>
</evidence>
<keyword evidence="2" id="KW-0645">Protease</keyword>
<keyword evidence="3" id="KW-0479">Metal-binding</keyword>
<reference evidence="11" key="1">
    <citation type="journal article" date="2024" name="IScience">
        <title>Strigolactones Initiate the Formation of Haustorium-like Structures in Castilleja.</title>
        <authorList>
            <person name="Buerger M."/>
            <person name="Peterson D."/>
            <person name="Chory J."/>
        </authorList>
    </citation>
    <scope>NUCLEOTIDE SEQUENCE [LARGE SCALE GENOMIC DNA]</scope>
</reference>
<evidence type="ECO:0000256" key="5">
    <source>
        <dbReference type="ARBA" id="ARBA00022833"/>
    </source>
</evidence>
<keyword evidence="4" id="KW-0378">Hydrolase</keyword>
<dbReference type="Gene3D" id="3.30.830.10">
    <property type="entry name" value="Metalloenzyme, LuxS/M16 peptidase-like"/>
    <property type="match status" value="4"/>
</dbReference>
<dbReference type="Pfam" id="PF05193">
    <property type="entry name" value="Peptidase_M16_C"/>
    <property type="match status" value="2"/>
</dbReference>
<dbReference type="Pfam" id="PF00675">
    <property type="entry name" value="Peptidase_M16"/>
    <property type="match status" value="1"/>
</dbReference>
<protein>
    <recommendedName>
        <fullName evidence="12">Zinc protease PQQL-like</fullName>
    </recommendedName>
</protein>
<feature type="domain" description="Peptidase M16 N-terminal" evidence="8">
    <location>
        <begin position="55"/>
        <end position="173"/>
    </location>
</feature>
<evidence type="ECO:0000259" key="9">
    <source>
        <dbReference type="Pfam" id="PF05193"/>
    </source>
</evidence>
<dbReference type="PANTHER" id="PTHR43690">
    <property type="entry name" value="NARDILYSIN"/>
    <property type="match status" value="1"/>
</dbReference>
<dbReference type="AlphaFoldDB" id="A0ABD3DL14"/>
<keyword evidence="11" id="KW-1185">Reference proteome</keyword>
<proteinExistence type="inferred from homology"/>
<comment type="similarity">
    <text evidence="1 7">Belongs to the peptidase M16 family.</text>
</comment>
<evidence type="ECO:0000313" key="11">
    <source>
        <dbReference type="Proteomes" id="UP001632038"/>
    </source>
</evidence>
<dbReference type="GO" id="GO:0046872">
    <property type="term" value="F:metal ion binding"/>
    <property type="evidence" value="ECO:0007669"/>
    <property type="project" value="UniProtKB-KW"/>
</dbReference>
<gene>
    <name evidence="10" type="ORF">CASFOL_013805</name>
</gene>
<organism evidence="10 11">
    <name type="scientific">Castilleja foliolosa</name>
    <dbReference type="NCBI Taxonomy" id="1961234"/>
    <lineage>
        <taxon>Eukaryota</taxon>
        <taxon>Viridiplantae</taxon>
        <taxon>Streptophyta</taxon>
        <taxon>Embryophyta</taxon>
        <taxon>Tracheophyta</taxon>
        <taxon>Spermatophyta</taxon>
        <taxon>Magnoliopsida</taxon>
        <taxon>eudicotyledons</taxon>
        <taxon>Gunneridae</taxon>
        <taxon>Pentapetalae</taxon>
        <taxon>asterids</taxon>
        <taxon>lamiids</taxon>
        <taxon>Lamiales</taxon>
        <taxon>Orobanchaceae</taxon>
        <taxon>Pedicularideae</taxon>
        <taxon>Castillejinae</taxon>
        <taxon>Castilleja</taxon>
    </lineage>
</organism>
<feature type="domain" description="Peptidase M16 C-terminal" evidence="9">
    <location>
        <begin position="212"/>
        <end position="393"/>
    </location>
</feature>
<evidence type="ECO:0000256" key="2">
    <source>
        <dbReference type="ARBA" id="ARBA00022670"/>
    </source>
</evidence>
<comment type="caution">
    <text evidence="10">The sequence shown here is derived from an EMBL/GenBank/DDBJ whole genome shotgun (WGS) entry which is preliminary data.</text>
</comment>
<dbReference type="GO" id="GO:0006508">
    <property type="term" value="P:proteolysis"/>
    <property type="evidence" value="ECO:0007669"/>
    <property type="project" value="UniProtKB-KW"/>
</dbReference>
<accession>A0ABD3DL14</accession>
<dbReference type="GO" id="GO:0008237">
    <property type="term" value="F:metallopeptidase activity"/>
    <property type="evidence" value="ECO:0007669"/>
    <property type="project" value="UniProtKB-KW"/>
</dbReference>
<evidence type="ECO:0000259" key="8">
    <source>
        <dbReference type="Pfam" id="PF00675"/>
    </source>
</evidence>
<dbReference type="EMBL" id="JAVIJP010000016">
    <property type="protein sequence ID" value="KAL3642990.1"/>
    <property type="molecule type" value="Genomic_DNA"/>
</dbReference>
<keyword evidence="5" id="KW-0862">Zinc</keyword>
<dbReference type="InterPro" id="IPR050626">
    <property type="entry name" value="Peptidase_M16"/>
</dbReference>
<evidence type="ECO:0000256" key="6">
    <source>
        <dbReference type="ARBA" id="ARBA00023049"/>
    </source>
</evidence>
<evidence type="ECO:0000256" key="1">
    <source>
        <dbReference type="ARBA" id="ARBA00007261"/>
    </source>
</evidence>
<evidence type="ECO:0000256" key="7">
    <source>
        <dbReference type="RuleBase" id="RU004447"/>
    </source>
</evidence>
<dbReference type="SUPFAM" id="SSF63411">
    <property type="entry name" value="LuxS/MPP-like metallohydrolase"/>
    <property type="match status" value="4"/>
</dbReference>
<evidence type="ECO:0000256" key="4">
    <source>
        <dbReference type="ARBA" id="ARBA00022801"/>
    </source>
</evidence>
<sequence>MDLLSGESPPILSKCNRRFRSLKLVSVNDDDLLPETPYGVDYGRLSNGLTYYVRSNSKPKMRAALALAVKVGSVLEEEEERGVAHIVEHLAFSATKKYTNHDIVKFLESIGAEFGACQNAVTSADETVYELFVPVDKPELLSQSISVLAEFSSEVRVSADDLEKERGAVLEEFRGSRNANGRMQDAHWVLMMEGSKYAERLPIGLEKVIRAVTPETVKCFYNKWYRMQNMALIAVGDFPDTQSVVELIKTHFEDKTPVLDPPLIPQFMVPSHEEPRYSSFVESEAAGSAVMISCKVPVVELKTVKDYRNLLAESMFFHALNQRFFKLSRKNNPPYFSCSAAVDVLVSPTKAYIMTSSCKQNGTTEALESMLIEIARVRVDGFSEREISVARALLMSEIESAYLERDQMQSSNLRDEYIQHFLRNEPVVGIEYEAQLHKTLLPHISASEVSKYSENFRTSLSCVIKTIEPQAAATVEDLRNVVLRVNSLEEEKNISPWDDEKIPEEIVSVEPNPGHVVQQLEYPCIGVTEMILSNGMRVCYKCTDFFDDQVLFTGFSYGGLSELQECEYLSCSMGPTIAGEIGVFGHRPSVLTDMLAGKRAEVGTSLGAYMRSFSGDCSPSDLETALQLVYQLFVTNLEPGEEDVKIVMQMAEESIRAQERDPYTAFANRVREINYGKSYFFRPIKIGDIQKVDPFRACDYFNNCFKDPSTFTVVVVGNIDPAIASPLILQYLGGIPRPPKPILNFKRDELKGLPFTFPSTVIREVVRSPMVQAQCSVQLCFPVELKNETMMDDVHLTGLMSKLLEIKILQVLRFKHGQIYSAGVSVFLGGNKPSRVGNIRGDISVNFSCDPEISSALVNHALDEILRLQEEGPSEDDICAILEIEQRAHENGLQENYYWLERILRSYQSRIYSDDIDTSFQIQDEGRTRVRNSLTPSTAQSALQRIIPFPCKKQYTVVILMPQSSQFKKFKSFINSRDAKILVGVTGSAILGLSLWRYSQRTAKS</sequence>